<keyword evidence="1" id="KW-0812">Transmembrane</keyword>
<evidence type="ECO:0000313" key="2">
    <source>
        <dbReference type="EMBL" id="OPA81438.1"/>
    </source>
</evidence>
<name>A0A1T2XNP0_9BACL</name>
<dbReference type="STRING" id="1324314.BVG16_03775"/>
<dbReference type="Proteomes" id="UP000190188">
    <property type="component" value="Unassembled WGS sequence"/>
</dbReference>
<sequence length="179" mass="20422">MRLVKPFTLACIGSMVIAMMLTIFSQGVIKSRGVPESLPVISELSPLTINENNLVDALSELPLTLRYSKVSWNASTLAIDVHVKKMQHTSESIYENMAKLILFSFAQTTNVNQLFLRFVEEDEAVGRGKSLLLALDVRRDELREEELQILRSLQGEPDSVLKERLHLRYTTLWRNEFKS</sequence>
<keyword evidence="1" id="KW-1133">Transmembrane helix</keyword>
<dbReference type="OrthoDB" id="2678813at2"/>
<proteinExistence type="predicted"/>
<evidence type="ECO:0000256" key="1">
    <source>
        <dbReference type="SAM" id="Phobius"/>
    </source>
</evidence>
<dbReference type="RefSeq" id="WP_144027276.1">
    <property type="nucleotide sequence ID" value="NZ_MSZX01000001.1"/>
</dbReference>
<feature type="transmembrane region" description="Helical" evidence="1">
    <location>
        <begin position="7"/>
        <end position="29"/>
    </location>
</feature>
<accession>A0A1T2XNP0</accession>
<keyword evidence="1" id="KW-0472">Membrane</keyword>
<evidence type="ECO:0008006" key="4">
    <source>
        <dbReference type="Google" id="ProtNLM"/>
    </source>
</evidence>
<evidence type="ECO:0000313" key="3">
    <source>
        <dbReference type="Proteomes" id="UP000190188"/>
    </source>
</evidence>
<keyword evidence="3" id="KW-1185">Reference proteome</keyword>
<dbReference type="EMBL" id="MSZX01000001">
    <property type="protein sequence ID" value="OPA81438.1"/>
    <property type="molecule type" value="Genomic_DNA"/>
</dbReference>
<dbReference type="AlphaFoldDB" id="A0A1T2XNP0"/>
<organism evidence="2 3">
    <name type="scientific">Paenibacillus selenitireducens</name>
    <dbReference type="NCBI Taxonomy" id="1324314"/>
    <lineage>
        <taxon>Bacteria</taxon>
        <taxon>Bacillati</taxon>
        <taxon>Bacillota</taxon>
        <taxon>Bacilli</taxon>
        <taxon>Bacillales</taxon>
        <taxon>Paenibacillaceae</taxon>
        <taxon>Paenibacillus</taxon>
    </lineage>
</organism>
<protein>
    <recommendedName>
        <fullName evidence="4">DUF4825 domain-containing protein</fullName>
    </recommendedName>
</protein>
<gene>
    <name evidence="2" type="ORF">BVG16_03775</name>
</gene>
<comment type="caution">
    <text evidence="2">The sequence shown here is derived from an EMBL/GenBank/DDBJ whole genome shotgun (WGS) entry which is preliminary data.</text>
</comment>
<reference evidence="2 3" key="1">
    <citation type="submission" date="2017-01" db="EMBL/GenBank/DDBJ databases">
        <title>Genome analysis of Paenibacillus selenitrireducens ES3-24.</title>
        <authorList>
            <person name="Xu D."/>
            <person name="Yao R."/>
            <person name="Zheng S."/>
        </authorList>
    </citation>
    <scope>NUCLEOTIDE SEQUENCE [LARGE SCALE GENOMIC DNA]</scope>
    <source>
        <strain evidence="2 3">ES3-24</strain>
    </source>
</reference>